<evidence type="ECO:0000313" key="3">
    <source>
        <dbReference type="EMBL" id="EMD36599.1"/>
    </source>
</evidence>
<feature type="transmembrane region" description="Helical" evidence="1">
    <location>
        <begin position="61"/>
        <end position="81"/>
    </location>
</feature>
<reference evidence="3 4" key="1">
    <citation type="journal article" date="2012" name="Proc. Natl. Acad. Sci. U.S.A.">
        <title>Comparative genomics of Ceriporiopsis subvermispora and Phanerochaete chrysosporium provide insight into selective ligninolysis.</title>
        <authorList>
            <person name="Fernandez-Fueyo E."/>
            <person name="Ruiz-Duenas F.J."/>
            <person name="Ferreira P."/>
            <person name="Floudas D."/>
            <person name="Hibbett D.S."/>
            <person name="Canessa P."/>
            <person name="Larrondo L.F."/>
            <person name="James T.Y."/>
            <person name="Seelenfreund D."/>
            <person name="Lobos S."/>
            <person name="Polanco R."/>
            <person name="Tello M."/>
            <person name="Honda Y."/>
            <person name="Watanabe T."/>
            <person name="Watanabe T."/>
            <person name="Ryu J.S."/>
            <person name="Kubicek C.P."/>
            <person name="Schmoll M."/>
            <person name="Gaskell J."/>
            <person name="Hammel K.E."/>
            <person name="St John F.J."/>
            <person name="Vanden Wymelenberg A."/>
            <person name="Sabat G."/>
            <person name="Splinter BonDurant S."/>
            <person name="Syed K."/>
            <person name="Yadav J.S."/>
            <person name="Doddapaneni H."/>
            <person name="Subramanian V."/>
            <person name="Lavin J.L."/>
            <person name="Oguiza J.A."/>
            <person name="Perez G."/>
            <person name="Pisabarro A.G."/>
            <person name="Ramirez L."/>
            <person name="Santoyo F."/>
            <person name="Master E."/>
            <person name="Coutinho P.M."/>
            <person name="Henrissat B."/>
            <person name="Lombard V."/>
            <person name="Magnuson J.K."/>
            <person name="Kuees U."/>
            <person name="Hori C."/>
            <person name="Igarashi K."/>
            <person name="Samejima M."/>
            <person name="Held B.W."/>
            <person name="Barry K.W."/>
            <person name="LaButti K.M."/>
            <person name="Lapidus A."/>
            <person name="Lindquist E.A."/>
            <person name="Lucas S.M."/>
            <person name="Riley R."/>
            <person name="Salamov A.A."/>
            <person name="Hoffmeister D."/>
            <person name="Schwenk D."/>
            <person name="Hadar Y."/>
            <person name="Yarden O."/>
            <person name="de Vries R.P."/>
            <person name="Wiebenga A."/>
            <person name="Stenlid J."/>
            <person name="Eastwood D."/>
            <person name="Grigoriev I.V."/>
            <person name="Berka R.M."/>
            <person name="Blanchette R.A."/>
            <person name="Kersten P."/>
            <person name="Martinez A.T."/>
            <person name="Vicuna R."/>
            <person name="Cullen D."/>
        </authorList>
    </citation>
    <scope>NUCLEOTIDE SEQUENCE [LARGE SCALE GENOMIC DNA]</scope>
    <source>
        <strain evidence="3 4">B</strain>
    </source>
</reference>
<evidence type="ECO:0000256" key="1">
    <source>
        <dbReference type="SAM" id="Phobius"/>
    </source>
</evidence>
<feature type="domain" description="DUF6533" evidence="2">
    <location>
        <begin position="26"/>
        <end position="71"/>
    </location>
</feature>
<feature type="transmembrane region" description="Helical" evidence="1">
    <location>
        <begin position="221"/>
        <end position="243"/>
    </location>
</feature>
<dbReference type="Pfam" id="PF20151">
    <property type="entry name" value="DUF6533"/>
    <property type="match status" value="1"/>
</dbReference>
<keyword evidence="1" id="KW-1133">Transmembrane helix</keyword>
<keyword evidence="1" id="KW-0472">Membrane</keyword>
<dbReference type="Proteomes" id="UP000016930">
    <property type="component" value="Unassembled WGS sequence"/>
</dbReference>
<keyword evidence="4" id="KW-1185">Reference proteome</keyword>
<protein>
    <recommendedName>
        <fullName evidence="2">DUF6533 domain-containing protein</fullName>
    </recommendedName>
</protein>
<organism evidence="3 4">
    <name type="scientific">Ceriporiopsis subvermispora (strain B)</name>
    <name type="common">White-rot fungus</name>
    <name type="synonym">Gelatoporia subvermispora</name>
    <dbReference type="NCBI Taxonomy" id="914234"/>
    <lineage>
        <taxon>Eukaryota</taxon>
        <taxon>Fungi</taxon>
        <taxon>Dikarya</taxon>
        <taxon>Basidiomycota</taxon>
        <taxon>Agaricomycotina</taxon>
        <taxon>Agaricomycetes</taxon>
        <taxon>Polyporales</taxon>
        <taxon>Gelatoporiaceae</taxon>
        <taxon>Gelatoporia</taxon>
    </lineage>
</organism>
<accession>M2PK16</accession>
<sequence>MSLPTIVAGIEQEIVSALRIVSRIRYSELASSTIIVFDHLLTLDQEIELIWRSPWSLGKSLFLMTRYYTLVTVIFNNFALFSDELTTTVCLAWYRWQGWTGVVSFVLAELILQLRLYAMYSLNKKILIFMGTTFLICAAASATIMGLVLAHIRALPNEIPGTAFCVAIDIPRDFFAFWVPMLVSESILCGLALYRGLDNYRRGGTLYQSGRHLFRVLIRDSAFYFVVVFATYFTNALIFTLGSELEVEIPIGFAVALSCVMSNRLCLNVRGMVREEVTSISTSRPRRQDVSVVTIPRPAGTQRSTHTVTVGSGSQLTEFEMLELRSMRADPVSSV</sequence>
<keyword evidence="1" id="KW-0812">Transmembrane</keyword>
<dbReference type="AlphaFoldDB" id="M2PK16"/>
<dbReference type="InterPro" id="IPR045340">
    <property type="entry name" value="DUF6533"/>
</dbReference>
<dbReference type="EMBL" id="KB445798">
    <property type="protein sequence ID" value="EMD36599.1"/>
    <property type="molecule type" value="Genomic_DNA"/>
</dbReference>
<name>M2PK16_CERS8</name>
<gene>
    <name evidence="3" type="ORF">CERSUDRAFT_84781</name>
</gene>
<feature type="transmembrane region" description="Helical" evidence="1">
    <location>
        <begin position="93"/>
        <end position="114"/>
    </location>
</feature>
<evidence type="ECO:0000313" key="4">
    <source>
        <dbReference type="Proteomes" id="UP000016930"/>
    </source>
</evidence>
<feature type="transmembrane region" description="Helical" evidence="1">
    <location>
        <begin position="126"/>
        <end position="154"/>
    </location>
</feature>
<dbReference type="HOGENOM" id="CLU_035509_15_2_1"/>
<evidence type="ECO:0000259" key="2">
    <source>
        <dbReference type="Pfam" id="PF20151"/>
    </source>
</evidence>
<proteinExistence type="predicted"/>
<feature type="transmembrane region" description="Helical" evidence="1">
    <location>
        <begin position="174"/>
        <end position="194"/>
    </location>
</feature>
<dbReference type="OrthoDB" id="3349377at2759"/>